<accession>A0A6C0LP37</accession>
<reference evidence="1" key="1">
    <citation type="journal article" date="2020" name="Nature">
        <title>Giant virus diversity and host interactions through global metagenomics.</title>
        <authorList>
            <person name="Schulz F."/>
            <person name="Roux S."/>
            <person name="Paez-Espino D."/>
            <person name="Jungbluth S."/>
            <person name="Walsh D.A."/>
            <person name="Denef V.J."/>
            <person name="McMahon K.D."/>
            <person name="Konstantinidis K.T."/>
            <person name="Eloe-Fadrosh E.A."/>
            <person name="Kyrpides N.C."/>
            <person name="Woyke T."/>
        </authorList>
    </citation>
    <scope>NUCLEOTIDE SEQUENCE</scope>
    <source>
        <strain evidence="1">GVMAG-M-3300027963-9</strain>
    </source>
</reference>
<dbReference type="EMBL" id="MN740536">
    <property type="protein sequence ID" value="QHU32120.1"/>
    <property type="molecule type" value="Genomic_DNA"/>
</dbReference>
<protein>
    <submittedName>
        <fullName evidence="1">Uncharacterized protein</fullName>
    </submittedName>
</protein>
<sequence length="73" mass="8473">MSRLVRIGKNMIELSGLHGIWVGPDHLCRSKLTLFYPNKPTVVITYDLDKHIECDKDAKMLEEAKKEFEKTLK</sequence>
<organism evidence="1">
    <name type="scientific">viral metagenome</name>
    <dbReference type="NCBI Taxonomy" id="1070528"/>
    <lineage>
        <taxon>unclassified sequences</taxon>
        <taxon>metagenomes</taxon>
        <taxon>organismal metagenomes</taxon>
    </lineage>
</organism>
<dbReference type="AlphaFoldDB" id="A0A6C0LP37"/>
<name>A0A6C0LP37_9ZZZZ</name>
<evidence type="ECO:0000313" key="1">
    <source>
        <dbReference type="EMBL" id="QHU32120.1"/>
    </source>
</evidence>
<proteinExistence type="predicted"/>